<accession>M0NJG7</accession>
<dbReference type="EMBL" id="AOMF01000015">
    <property type="protein sequence ID" value="EMA56825.1"/>
    <property type="molecule type" value="Genomic_DNA"/>
</dbReference>
<gene>
    <name evidence="2" type="ORF">C451_00425</name>
</gene>
<evidence type="ECO:0000313" key="2">
    <source>
        <dbReference type="EMBL" id="EMA56825.1"/>
    </source>
</evidence>
<dbReference type="AlphaFoldDB" id="M0NJG7"/>
<keyword evidence="3" id="KW-1185">Reference proteome</keyword>
<dbReference type="Proteomes" id="UP000011680">
    <property type="component" value="Unassembled WGS sequence"/>
</dbReference>
<proteinExistence type="predicted"/>
<sequence>MSDSEPTGDFSAFEFEMRSQLDMLIFLVALIGAGVTLGSLVGVLVGLLCAGIAVITLGRLYRREFR</sequence>
<organism evidence="2 3">
    <name type="scientific">Halococcus thailandensis JCM 13552</name>
    <dbReference type="NCBI Taxonomy" id="1227457"/>
    <lineage>
        <taxon>Archaea</taxon>
        <taxon>Methanobacteriati</taxon>
        <taxon>Methanobacteriota</taxon>
        <taxon>Stenosarchaea group</taxon>
        <taxon>Halobacteria</taxon>
        <taxon>Halobacteriales</taxon>
        <taxon>Halococcaceae</taxon>
        <taxon>Halococcus</taxon>
    </lineage>
</organism>
<protein>
    <submittedName>
        <fullName evidence="2">Uncharacterized protein</fullName>
    </submittedName>
</protein>
<evidence type="ECO:0000313" key="3">
    <source>
        <dbReference type="Proteomes" id="UP000011680"/>
    </source>
</evidence>
<comment type="caution">
    <text evidence="2">The sequence shown here is derived from an EMBL/GenBank/DDBJ whole genome shotgun (WGS) entry which is preliminary data.</text>
</comment>
<reference evidence="2 3" key="1">
    <citation type="journal article" date="2014" name="PLoS Genet.">
        <title>Phylogenetically driven sequencing of extremely halophilic archaea reveals strategies for static and dynamic osmo-response.</title>
        <authorList>
            <person name="Becker E.A."/>
            <person name="Seitzer P.M."/>
            <person name="Tritt A."/>
            <person name="Larsen D."/>
            <person name="Krusor M."/>
            <person name="Yao A.I."/>
            <person name="Wu D."/>
            <person name="Madern D."/>
            <person name="Eisen J.A."/>
            <person name="Darling A.E."/>
            <person name="Facciotti M.T."/>
        </authorList>
    </citation>
    <scope>NUCLEOTIDE SEQUENCE [LARGE SCALE GENOMIC DNA]</scope>
    <source>
        <strain evidence="2 3">JCM 13552</strain>
    </source>
</reference>
<evidence type="ECO:0000256" key="1">
    <source>
        <dbReference type="SAM" id="Phobius"/>
    </source>
</evidence>
<keyword evidence="1" id="KW-0812">Transmembrane</keyword>
<name>M0NJG7_9EURY</name>
<feature type="transmembrane region" description="Helical" evidence="1">
    <location>
        <begin position="24"/>
        <end position="57"/>
    </location>
</feature>
<keyword evidence="1" id="KW-0472">Membrane</keyword>
<keyword evidence="1" id="KW-1133">Transmembrane helix</keyword>